<dbReference type="SUPFAM" id="SSF63380">
    <property type="entry name" value="Riboflavin synthase domain-like"/>
    <property type="match status" value="1"/>
</dbReference>
<dbReference type="Pfam" id="PF08021">
    <property type="entry name" value="FAD_binding_9"/>
    <property type="match status" value="1"/>
</dbReference>
<accession>A0ABX5QGQ4</accession>
<feature type="domain" description="FAD-binding FR-type" evidence="2">
    <location>
        <begin position="1"/>
        <end position="117"/>
    </location>
</feature>
<sequence length="614" mass="63305">MRRVTLTGEQLGAFTTGGVELPAFASPAFDDHVKLIFASDGDVGSVLPLQLPHGIEWEPSETRQGRDYTPRRYDPGARELDLDFVLHGEGPAASWARDARPGDELWFAGPKSSTVVPADVDWVLLAGDETALPAIARFFEERPVAAPVRAVVVLSDAEARQELAVGQADAVEWVVADAGDETALAAAVERVEPLPGTPYVWAAAESRSLLAVRRRARALGAPKSHVNITGYWHLRDEEDRSGDAAPGGAAAGAPGVSVGLPSPPVEWFAVRAALRLGLLDAVADGALGIGALAARLGVGAASLRVLADALTAGGILAIEGGEGTAGGSEDGEAAGAARAGEDARIGLGRLGEELVEDEHARERFDGMAADQVLALAALPEAMTGGGPAWRIAHRSTLRQTVVADADEYAELVEHAEGAASVFTGLPASPVWRGHRRIAVTGPGALAVAEALRATVDAPLTVVEEPGPLGVLREAAGEDPDVTFSANWDGHELAVAALALAHRTDGEARELLAQLREAAPAAVLVEQLTPDGLSPASRAHGALVDLGTLGDPPRTAETVLSLAAEAGWRVAARRKLGWGVEAVELVGTEPSPACGGAEPARGADPERAVGPAPES</sequence>
<dbReference type="InterPro" id="IPR039374">
    <property type="entry name" value="SIP_fam"/>
</dbReference>
<feature type="region of interest" description="Disordered" evidence="1">
    <location>
        <begin position="587"/>
        <end position="614"/>
    </location>
</feature>
<evidence type="ECO:0000256" key="1">
    <source>
        <dbReference type="SAM" id="MobiDB-lite"/>
    </source>
</evidence>
<gene>
    <name evidence="3" type="ORF">Leucomu_10410</name>
</gene>
<evidence type="ECO:0000313" key="3">
    <source>
        <dbReference type="EMBL" id="QAB18276.1"/>
    </source>
</evidence>
<dbReference type="InterPro" id="IPR036390">
    <property type="entry name" value="WH_DNA-bd_sf"/>
</dbReference>
<dbReference type="InterPro" id="IPR036388">
    <property type="entry name" value="WH-like_DNA-bd_sf"/>
</dbReference>
<dbReference type="PROSITE" id="PS51384">
    <property type="entry name" value="FAD_FR"/>
    <property type="match status" value="1"/>
</dbReference>
<dbReference type="InterPro" id="IPR039261">
    <property type="entry name" value="FNR_nucleotide-bd"/>
</dbReference>
<dbReference type="Gene3D" id="1.10.10.10">
    <property type="entry name" value="Winged helix-like DNA-binding domain superfamily/Winged helix DNA-binding domain"/>
    <property type="match status" value="1"/>
</dbReference>
<dbReference type="CDD" id="cd06193">
    <property type="entry name" value="siderophore_interacting"/>
    <property type="match status" value="1"/>
</dbReference>
<dbReference type="InterPro" id="IPR029063">
    <property type="entry name" value="SAM-dependent_MTases_sf"/>
</dbReference>
<keyword evidence="4" id="KW-1185">Reference proteome</keyword>
<dbReference type="InterPro" id="IPR013113">
    <property type="entry name" value="SIP_FAD-bd"/>
</dbReference>
<reference evidence="3 4" key="1">
    <citation type="submission" date="2019-01" db="EMBL/GenBank/DDBJ databases">
        <title>Leucobacter muris sp. nov. isolated from the nose of a laboratory mouse.</title>
        <authorList>
            <person name="Benga L."/>
            <person name="Sproeer C."/>
            <person name="Schumann P."/>
            <person name="Verbarg S."/>
            <person name="Bunk B."/>
            <person name="Engelhardt E."/>
            <person name="Benten P.M."/>
            <person name="Sager M."/>
        </authorList>
    </citation>
    <scope>NUCLEOTIDE SEQUENCE [LARGE SCALE GENOMIC DNA]</scope>
    <source>
        <strain evidence="3 4">DSM 101948</strain>
    </source>
</reference>
<dbReference type="Gene3D" id="3.40.50.80">
    <property type="entry name" value="Nucleotide-binding domain of ferredoxin-NADP reductase (FNR) module"/>
    <property type="match status" value="1"/>
</dbReference>
<dbReference type="PANTHER" id="PTHR30157:SF0">
    <property type="entry name" value="NADPH-DEPENDENT FERRIC-CHELATE REDUCTASE"/>
    <property type="match status" value="1"/>
</dbReference>
<name>A0ABX5QGQ4_9MICO</name>
<proteinExistence type="predicted"/>
<dbReference type="EMBL" id="CP035037">
    <property type="protein sequence ID" value="QAB18276.1"/>
    <property type="molecule type" value="Genomic_DNA"/>
</dbReference>
<dbReference type="InterPro" id="IPR017938">
    <property type="entry name" value="Riboflavin_synthase-like_b-brl"/>
</dbReference>
<evidence type="ECO:0000259" key="2">
    <source>
        <dbReference type="PROSITE" id="PS51384"/>
    </source>
</evidence>
<dbReference type="Gene3D" id="3.40.50.150">
    <property type="entry name" value="Vaccinia Virus protein VP39"/>
    <property type="match status" value="1"/>
</dbReference>
<organism evidence="3 4">
    <name type="scientific">Leucobacter muris</name>
    <dbReference type="NCBI Taxonomy" id="1935379"/>
    <lineage>
        <taxon>Bacteria</taxon>
        <taxon>Bacillati</taxon>
        <taxon>Actinomycetota</taxon>
        <taxon>Actinomycetes</taxon>
        <taxon>Micrococcales</taxon>
        <taxon>Microbacteriaceae</taxon>
        <taxon>Leucobacter</taxon>
    </lineage>
</organism>
<dbReference type="InterPro" id="IPR017927">
    <property type="entry name" value="FAD-bd_FR_type"/>
</dbReference>
<dbReference type="RefSeq" id="WP_128387184.1">
    <property type="nucleotide sequence ID" value="NZ_CP035037.1"/>
</dbReference>
<evidence type="ECO:0000313" key="4">
    <source>
        <dbReference type="Proteomes" id="UP000285768"/>
    </source>
</evidence>
<dbReference type="Proteomes" id="UP000285768">
    <property type="component" value="Chromosome"/>
</dbReference>
<dbReference type="Gene3D" id="2.40.30.10">
    <property type="entry name" value="Translation factors"/>
    <property type="match status" value="1"/>
</dbReference>
<dbReference type="InterPro" id="IPR007037">
    <property type="entry name" value="SIP_rossman_dom"/>
</dbReference>
<protein>
    <submittedName>
        <fullName evidence="3">Siderophore-interacting protein</fullName>
    </submittedName>
</protein>
<dbReference type="PANTHER" id="PTHR30157">
    <property type="entry name" value="FERRIC REDUCTASE, NADPH-DEPENDENT"/>
    <property type="match status" value="1"/>
</dbReference>
<dbReference type="SUPFAM" id="SSF46785">
    <property type="entry name" value="Winged helix' DNA-binding domain"/>
    <property type="match status" value="1"/>
</dbReference>
<dbReference type="Pfam" id="PF04954">
    <property type="entry name" value="SIP"/>
    <property type="match status" value="1"/>
</dbReference>